<keyword evidence="5" id="KW-0479">Metal-binding</keyword>
<dbReference type="InParanoid" id="M1YLD9"/>
<dbReference type="EMBL" id="CAQJ01000068">
    <property type="protein sequence ID" value="CCQ91296.1"/>
    <property type="molecule type" value="Genomic_DNA"/>
</dbReference>
<evidence type="ECO:0000256" key="4">
    <source>
        <dbReference type="ARBA" id="ARBA00022695"/>
    </source>
</evidence>
<evidence type="ECO:0000313" key="13">
    <source>
        <dbReference type="Proteomes" id="UP000011704"/>
    </source>
</evidence>
<dbReference type="GO" id="GO:0046872">
    <property type="term" value="F:metal ion binding"/>
    <property type="evidence" value="ECO:0007669"/>
    <property type="project" value="UniProtKB-KW"/>
</dbReference>
<dbReference type="SUPFAM" id="SSF81891">
    <property type="entry name" value="Poly A polymerase C-terminal region-like"/>
    <property type="match status" value="1"/>
</dbReference>
<sequence>MSKDYQNQLENLLRLSRELGRPLYVVGGTLRDRFMGKACADFDFACNEAPEVSKRFAKAHSLTLVPLDSTPGRETHRVVIARDVYFDFTTLQGKTLEDDLAHRDFTINAMGQPLEDLIAGKDTLVDPFGGVEDIASRTVRALPGPVFEDDPLRLLRAYRFANTLGFDIDEETSRRIAETRGRIRTVAAERLSHELLILLGTPNSHLDRLVETGLLSALIPELALHFDDGPADSLTDNGAEALRILDRLEILLVETEKISPKHRTRFREYIDVPPRRALLKLAVLLRPLEDAPDQHLTGTRIRNDSLPVRIMKDLRLSNDHILFTDRALAVHHNVLEYATNMPATNEEDDLSGIYQLCKQAEDDFFSGAILATAVKMEVGDDLQPFLLALNRLVEFYLNTYRPAQANPTLLNGRTLTRKFQLSPSPAYKTILDRVEEARVLGRIATRRQAEALAADLIQQLKLKRET</sequence>
<dbReference type="RefSeq" id="WP_005009802.1">
    <property type="nucleotide sequence ID" value="NZ_HG422173.1"/>
</dbReference>
<evidence type="ECO:0000256" key="8">
    <source>
        <dbReference type="ARBA" id="ARBA00022884"/>
    </source>
</evidence>
<dbReference type="Pfam" id="PF01743">
    <property type="entry name" value="PolyA_pol"/>
    <property type="match status" value="1"/>
</dbReference>
<feature type="domain" description="tRNA nucleotidyltransferase/poly(A) polymerase RNA and SrmB- binding" evidence="11">
    <location>
        <begin position="165"/>
        <end position="223"/>
    </location>
</feature>
<comment type="cofactor">
    <cofactor evidence="1">
        <name>Mg(2+)</name>
        <dbReference type="ChEBI" id="CHEBI:18420"/>
    </cofactor>
</comment>
<evidence type="ECO:0000259" key="10">
    <source>
        <dbReference type="Pfam" id="PF01743"/>
    </source>
</evidence>
<protein>
    <submittedName>
        <fullName evidence="12">Putative CCA tRNA nucleotidyltransferase (Modular protein)</fullName>
        <ecNumber evidence="12">2.7.7.72</ecNumber>
    </submittedName>
</protein>
<evidence type="ECO:0000313" key="12">
    <source>
        <dbReference type="EMBL" id="CCQ91296.1"/>
    </source>
</evidence>
<keyword evidence="2 9" id="KW-0808">Transferase</keyword>
<proteinExistence type="inferred from homology"/>
<evidence type="ECO:0000256" key="9">
    <source>
        <dbReference type="RuleBase" id="RU003953"/>
    </source>
</evidence>
<dbReference type="FunCoup" id="M1YLD9">
    <property type="interactions" value="228"/>
</dbReference>
<organism evidence="12 13">
    <name type="scientific">Nitrospina gracilis (strain 3/211)</name>
    <dbReference type="NCBI Taxonomy" id="1266370"/>
    <lineage>
        <taxon>Bacteria</taxon>
        <taxon>Pseudomonadati</taxon>
        <taxon>Nitrospinota/Tectimicrobiota group</taxon>
        <taxon>Nitrospinota</taxon>
        <taxon>Nitrospinia</taxon>
        <taxon>Nitrospinales</taxon>
        <taxon>Nitrospinaceae</taxon>
        <taxon>Nitrospina</taxon>
    </lineage>
</organism>
<keyword evidence="7" id="KW-0460">Magnesium</keyword>
<dbReference type="SUPFAM" id="SSF81301">
    <property type="entry name" value="Nucleotidyltransferase"/>
    <property type="match status" value="1"/>
</dbReference>
<keyword evidence="4 12" id="KW-0548">Nucleotidyltransferase</keyword>
<dbReference type="GO" id="GO:0004810">
    <property type="term" value="F:CCA tRNA nucleotidyltransferase activity"/>
    <property type="evidence" value="ECO:0007669"/>
    <property type="project" value="UniProtKB-EC"/>
</dbReference>
<accession>M1YLD9</accession>
<feature type="domain" description="Poly A polymerase head" evidence="10">
    <location>
        <begin position="23"/>
        <end position="140"/>
    </location>
</feature>
<dbReference type="Gene3D" id="1.10.3090.10">
    <property type="entry name" value="cca-adding enzyme, domain 2"/>
    <property type="match status" value="1"/>
</dbReference>
<dbReference type="PANTHER" id="PTHR47545">
    <property type="entry name" value="MULTIFUNCTIONAL CCA PROTEIN"/>
    <property type="match status" value="1"/>
</dbReference>
<gene>
    <name evidence="12" type="ORF">NITGR_610054</name>
</gene>
<dbReference type="InterPro" id="IPR032828">
    <property type="entry name" value="PolyA_RNA-bd"/>
</dbReference>
<dbReference type="InterPro" id="IPR043519">
    <property type="entry name" value="NT_sf"/>
</dbReference>
<dbReference type="InterPro" id="IPR050124">
    <property type="entry name" value="tRNA_CCA-adding_enzyme"/>
</dbReference>
<dbReference type="GO" id="GO:0003723">
    <property type="term" value="F:RNA binding"/>
    <property type="evidence" value="ECO:0007669"/>
    <property type="project" value="UniProtKB-KW"/>
</dbReference>
<dbReference type="GO" id="GO:0008033">
    <property type="term" value="P:tRNA processing"/>
    <property type="evidence" value="ECO:0007669"/>
    <property type="project" value="UniProtKB-KW"/>
</dbReference>
<reference evidence="12 13" key="1">
    <citation type="journal article" date="2013" name="Front. Microbiol.">
        <title>The genome of Nitrospina gracilis illuminates the metabolism and evolution of the major marine nitrite oxidizer.</title>
        <authorList>
            <person name="Luecker S."/>
            <person name="Nowka B."/>
            <person name="Rattei T."/>
            <person name="Spieck E."/>
            <person name="and Daims H."/>
        </authorList>
    </citation>
    <scope>NUCLEOTIDE SEQUENCE [LARGE SCALE GENOMIC DNA]</scope>
    <source>
        <strain evidence="12 13">3/211</strain>
    </source>
</reference>
<evidence type="ECO:0000259" key="11">
    <source>
        <dbReference type="Pfam" id="PF12627"/>
    </source>
</evidence>
<evidence type="ECO:0000256" key="7">
    <source>
        <dbReference type="ARBA" id="ARBA00022842"/>
    </source>
</evidence>
<dbReference type="Proteomes" id="UP000011704">
    <property type="component" value="Unassembled WGS sequence"/>
</dbReference>
<comment type="caution">
    <text evidence="12">The sequence shown here is derived from an EMBL/GenBank/DDBJ whole genome shotgun (WGS) entry which is preliminary data.</text>
</comment>
<dbReference type="AlphaFoldDB" id="M1YLD9"/>
<keyword evidence="3" id="KW-0819">tRNA processing</keyword>
<dbReference type="Pfam" id="PF12627">
    <property type="entry name" value="PolyA_pol_RNAbd"/>
    <property type="match status" value="1"/>
</dbReference>
<dbReference type="Gene3D" id="3.30.460.10">
    <property type="entry name" value="Beta Polymerase, domain 2"/>
    <property type="match status" value="1"/>
</dbReference>
<dbReference type="STRING" id="1266370.NITGR_610054"/>
<dbReference type="EC" id="2.7.7.72" evidence="12"/>
<evidence type="ECO:0000256" key="5">
    <source>
        <dbReference type="ARBA" id="ARBA00022723"/>
    </source>
</evidence>
<evidence type="ECO:0000256" key="6">
    <source>
        <dbReference type="ARBA" id="ARBA00022741"/>
    </source>
</evidence>
<keyword evidence="8 9" id="KW-0694">RNA-binding</keyword>
<name>M1YLD9_NITG3</name>
<dbReference type="CDD" id="cd05398">
    <property type="entry name" value="NT_ClassII-CCAase"/>
    <property type="match status" value="1"/>
</dbReference>
<dbReference type="GO" id="GO:0000166">
    <property type="term" value="F:nucleotide binding"/>
    <property type="evidence" value="ECO:0007669"/>
    <property type="project" value="UniProtKB-KW"/>
</dbReference>
<keyword evidence="13" id="KW-1185">Reference proteome</keyword>
<evidence type="ECO:0000256" key="3">
    <source>
        <dbReference type="ARBA" id="ARBA00022694"/>
    </source>
</evidence>
<dbReference type="InterPro" id="IPR002646">
    <property type="entry name" value="PolA_pol_head_dom"/>
</dbReference>
<evidence type="ECO:0000256" key="1">
    <source>
        <dbReference type="ARBA" id="ARBA00001946"/>
    </source>
</evidence>
<evidence type="ECO:0000256" key="2">
    <source>
        <dbReference type="ARBA" id="ARBA00022679"/>
    </source>
</evidence>
<keyword evidence="6" id="KW-0547">Nucleotide-binding</keyword>
<dbReference type="HOGENOM" id="CLU_015961_6_2_0"/>
<dbReference type="OrthoDB" id="9805698at2"/>
<comment type="similarity">
    <text evidence="9">Belongs to the tRNA nucleotidyltransferase/poly(A) polymerase family.</text>
</comment>